<protein>
    <submittedName>
        <fullName evidence="2">Translocation protein SEC62</fullName>
    </submittedName>
</protein>
<accession>A0AC34FZ86</accession>
<reference evidence="2" key="1">
    <citation type="submission" date="2022-11" db="UniProtKB">
        <authorList>
            <consortium name="WormBaseParasite"/>
        </authorList>
    </citation>
    <scope>IDENTIFICATION</scope>
</reference>
<proteinExistence type="predicted"/>
<sequence>MSGRGGGRRRQDEEKKEKKKKVILVMQQNQAFSSDTSDVYAWVFDPTPWHKKLIGALMLVGVILGCLFPLWPDWLRLVIYYLSMGGIVFLLSIMGLAVARTILFGIIYAATFGKHHLWVLPNLTADCGFLESFKPFYTYEFVSGDDKKDKKKSKNNSTKEDDEEEEDTKEETKALPKSETSKPPPSSNEEEENAGEEGEDEEEIEHESESSGEVAPQQSFETVPAEDFTPEQSNRRRRRPRREDESDFVMVNK</sequence>
<organism evidence="1 2">
    <name type="scientific">Panagrolaimus sp. ES5</name>
    <dbReference type="NCBI Taxonomy" id="591445"/>
    <lineage>
        <taxon>Eukaryota</taxon>
        <taxon>Metazoa</taxon>
        <taxon>Ecdysozoa</taxon>
        <taxon>Nematoda</taxon>
        <taxon>Chromadorea</taxon>
        <taxon>Rhabditida</taxon>
        <taxon>Tylenchina</taxon>
        <taxon>Panagrolaimomorpha</taxon>
        <taxon>Panagrolaimoidea</taxon>
        <taxon>Panagrolaimidae</taxon>
        <taxon>Panagrolaimus</taxon>
    </lineage>
</organism>
<dbReference type="Proteomes" id="UP000887579">
    <property type="component" value="Unplaced"/>
</dbReference>
<name>A0AC34FZ86_9BILA</name>
<evidence type="ECO:0000313" key="1">
    <source>
        <dbReference type="Proteomes" id="UP000887579"/>
    </source>
</evidence>
<evidence type="ECO:0000313" key="2">
    <source>
        <dbReference type="WBParaSite" id="ES5_v2.g22913.t1"/>
    </source>
</evidence>
<dbReference type="WBParaSite" id="ES5_v2.g22913.t1">
    <property type="protein sequence ID" value="ES5_v2.g22913.t1"/>
    <property type="gene ID" value="ES5_v2.g22913"/>
</dbReference>